<accession>A0AAJ7L630</accession>
<dbReference type="SUPFAM" id="SSF55248">
    <property type="entry name" value="PCD-like"/>
    <property type="match status" value="1"/>
</dbReference>
<dbReference type="RefSeq" id="XP_018496926.1">
    <property type="nucleotide sequence ID" value="XM_018641410.1"/>
</dbReference>
<dbReference type="AlphaFoldDB" id="A0AAJ7L630"/>
<reference evidence="7" key="1">
    <citation type="submission" date="2025-08" db="UniProtKB">
        <authorList>
            <consortium name="RefSeq"/>
        </authorList>
    </citation>
    <scope>IDENTIFICATION</scope>
</reference>
<dbReference type="EC" id="4.2.1.96" evidence="3"/>
<dbReference type="CDD" id="cd00914">
    <property type="entry name" value="PCD_DCoH_subfamily_b"/>
    <property type="match status" value="1"/>
</dbReference>
<evidence type="ECO:0000256" key="2">
    <source>
        <dbReference type="ARBA" id="ARBA00006472"/>
    </source>
</evidence>
<gene>
    <name evidence="7" type="primary">LOC100897711</name>
</gene>
<dbReference type="Gene3D" id="3.30.1360.20">
    <property type="entry name" value="Transcriptional coactivator/pterin dehydratase"/>
    <property type="match status" value="1"/>
</dbReference>
<dbReference type="Proteomes" id="UP000694867">
    <property type="component" value="Unplaced"/>
</dbReference>
<dbReference type="Pfam" id="PF01329">
    <property type="entry name" value="Pterin_4a"/>
    <property type="match status" value="1"/>
</dbReference>
<dbReference type="PANTHER" id="PTHR12599:SF0">
    <property type="entry name" value="PTERIN-4-ALPHA-CARBINOLAMINE DEHYDRATASE"/>
    <property type="match status" value="1"/>
</dbReference>
<dbReference type="GO" id="GO:0008124">
    <property type="term" value="F:4-alpha-hydroxytetrahydrobiopterin dehydratase activity"/>
    <property type="evidence" value="ECO:0007669"/>
    <property type="project" value="UniProtKB-EC"/>
</dbReference>
<dbReference type="NCBIfam" id="NF002018">
    <property type="entry name" value="PRK00823.1-3"/>
    <property type="match status" value="1"/>
</dbReference>
<dbReference type="PANTHER" id="PTHR12599">
    <property type="entry name" value="PTERIN-4-ALPHA-CARBINOLAMINE DEHYDRATASE"/>
    <property type="match status" value="1"/>
</dbReference>
<evidence type="ECO:0000256" key="5">
    <source>
        <dbReference type="ARBA" id="ARBA00030497"/>
    </source>
</evidence>
<name>A0AAJ7L630_9ACAR</name>
<sequence length="147" mass="16797">MEQCIDRTTVDSDRMMLVRPKINSCLTGTSGMRLFAKLLAASSPSKRVVTLLTEAQRAELLDPLLVRGWELLEDRDAMRKALTLKDFNEAFGLMTRIALHAEKINHHPEWQNVYNRLTITLTTHDVKGLSTKDIRMAKFIEDILDKS</sequence>
<dbReference type="GeneID" id="100897711"/>
<dbReference type="KEGG" id="goe:100897711"/>
<protein>
    <recommendedName>
        <fullName evidence="3">4a-hydroxytetrahydrobiopterin dehydratase</fullName>
        <ecNumber evidence="3">4.2.1.96</ecNumber>
    </recommendedName>
    <alternativeName>
        <fullName evidence="5">4-alpha-hydroxy-tetrahydropterin dehydratase</fullName>
    </alternativeName>
</protein>
<evidence type="ECO:0000313" key="7">
    <source>
        <dbReference type="RefSeq" id="XP_018496926.1"/>
    </source>
</evidence>
<evidence type="ECO:0000256" key="4">
    <source>
        <dbReference type="ARBA" id="ARBA00023239"/>
    </source>
</evidence>
<dbReference type="HAMAP" id="MF_00434">
    <property type="entry name" value="Pterin_4_alpha"/>
    <property type="match status" value="1"/>
</dbReference>
<keyword evidence="6" id="KW-1185">Reference proteome</keyword>
<proteinExistence type="inferred from homology"/>
<dbReference type="GO" id="GO:0006729">
    <property type="term" value="P:tetrahydrobiopterin biosynthetic process"/>
    <property type="evidence" value="ECO:0007669"/>
    <property type="project" value="InterPro"/>
</dbReference>
<evidence type="ECO:0000256" key="1">
    <source>
        <dbReference type="ARBA" id="ARBA00001554"/>
    </source>
</evidence>
<comment type="similarity">
    <text evidence="2">Belongs to the pterin-4-alpha-carbinolamine dehydratase family.</text>
</comment>
<dbReference type="InterPro" id="IPR036428">
    <property type="entry name" value="PCD_sf"/>
</dbReference>
<keyword evidence="4" id="KW-0456">Lyase</keyword>
<dbReference type="InterPro" id="IPR001533">
    <property type="entry name" value="Pterin_deHydtase"/>
</dbReference>
<organism evidence="6 7">
    <name type="scientific">Galendromus occidentalis</name>
    <name type="common">western predatory mite</name>
    <dbReference type="NCBI Taxonomy" id="34638"/>
    <lineage>
        <taxon>Eukaryota</taxon>
        <taxon>Metazoa</taxon>
        <taxon>Ecdysozoa</taxon>
        <taxon>Arthropoda</taxon>
        <taxon>Chelicerata</taxon>
        <taxon>Arachnida</taxon>
        <taxon>Acari</taxon>
        <taxon>Parasitiformes</taxon>
        <taxon>Mesostigmata</taxon>
        <taxon>Gamasina</taxon>
        <taxon>Phytoseioidea</taxon>
        <taxon>Phytoseiidae</taxon>
        <taxon>Typhlodrominae</taxon>
        <taxon>Galendromus</taxon>
    </lineage>
</organism>
<evidence type="ECO:0000313" key="6">
    <source>
        <dbReference type="Proteomes" id="UP000694867"/>
    </source>
</evidence>
<evidence type="ECO:0000256" key="3">
    <source>
        <dbReference type="ARBA" id="ARBA00013252"/>
    </source>
</evidence>
<comment type="catalytic activity">
    <reaction evidence="1">
        <text>(4aS,6R)-4a-hydroxy-L-erythro-5,6,7,8-tetrahydrobiopterin = (6R)-L-erythro-6,7-dihydrobiopterin + H2O</text>
        <dbReference type="Rhea" id="RHEA:11920"/>
        <dbReference type="ChEBI" id="CHEBI:15377"/>
        <dbReference type="ChEBI" id="CHEBI:15642"/>
        <dbReference type="ChEBI" id="CHEBI:43120"/>
        <dbReference type="EC" id="4.2.1.96"/>
    </reaction>
</comment>